<accession>A0A9Q0JBY1</accession>
<sequence length="220" mass="24947">MVRLLVMKVVMPHFPPPPNAYDVSANNVSSINRVTINSRAPELWRKKKKKRDKTAMASEEERALERQLEFQLQEQKDSLAAINDALDSDPTNPELLSVQEELVQAIGDAEDGLLHLKRSRLLREADTVLSVSGRTTEDVKAEPLDPTEEVEPEPLEEQSFSVGSRCRFRYSNGRWYNGRIFGLDDSNTAKISFLTPTSENMLVRAFLLCVFMMDNSVCFL</sequence>
<reference evidence="2" key="2">
    <citation type="journal article" date="2023" name="Plants (Basel)">
        <title>Annotation of the Turnera subulata (Passifloraceae) Draft Genome Reveals the S-Locus Evolved after the Divergence of Turneroideae from Passifloroideae in a Stepwise Manner.</title>
        <authorList>
            <person name="Henning P.M."/>
            <person name="Roalson E.H."/>
            <person name="Mir W."/>
            <person name="McCubbin A.G."/>
            <person name="Shore J.S."/>
        </authorList>
    </citation>
    <scope>NUCLEOTIDE SEQUENCE</scope>
    <source>
        <strain evidence="2">F60SS</strain>
    </source>
</reference>
<evidence type="ECO:0000313" key="2">
    <source>
        <dbReference type="EMBL" id="KAJ4837001.1"/>
    </source>
</evidence>
<feature type="compositionally biased region" description="Acidic residues" evidence="1">
    <location>
        <begin position="145"/>
        <end position="156"/>
    </location>
</feature>
<evidence type="ECO:0000256" key="1">
    <source>
        <dbReference type="SAM" id="MobiDB-lite"/>
    </source>
</evidence>
<dbReference type="PANTHER" id="PTHR47650">
    <property type="entry name" value="ZINC FINGER CCCH DOMAIN-CONTAINING PROTEIN 22"/>
    <property type="match status" value="1"/>
</dbReference>
<name>A0A9Q0JBY1_9ROSI</name>
<evidence type="ECO:0000313" key="3">
    <source>
        <dbReference type="Proteomes" id="UP001141552"/>
    </source>
</evidence>
<dbReference type="OrthoDB" id="4822at2759"/>
<gene>
    <name evidence="2" type="ORF">Tsubulata_022214</name>
</gene>
<evidence type="ECO:0008006" key="4">
    <source>
        <dbReference type="Google" id="ProtNLM"/>
    </source>
</evidence>
<organism evidence="2 3">
    <name type="scientific">Turnera subulata</name>
    <dbReference type="NCBI Taxonomy" id="218843"/>
    <lineage>
        <taxon>Eukaryota</taxon>
        <taxon>Viridiplantae</taxon>
        <taxon>Streptophyta</taxon>
        <taxon>Embryophyta</taxon>
        <taxon>Tracheophyta</taxon>
        <taxon>Spermatophyta</taxon>
        <taxon>Magnoliopsida</taxon>
        <taxon>eudicotyledons</taxon>
        <taxon>Gunneridae</taxon>
        <taxon>Pentapetalae</taxon>
        <taxon>rosids</taxon>
        <taxon>fabids</taxon>
        <taxon>Malpighiales</taxon>
        <taxon>Passifloraceae</taxon>
        <taxon>Turnera</taxon>
    </lineage>
</organism>
<dbReference type="EMBL" id="JAKUCV010003977">
    <property type="protein sequence ID" value="KAJ4837001.1"/>
    <property type="molecule type" value="Genomic_DNA"/>
</dbReference>
<dbReference type="AlphaFoldDB" id="A0A9Q0JBY1"/>
<feature type="region of interest" description="Disordered" evidence="1">
    <location>
        <begin position="133"/>
        <end position="156"/>
    </location>
</feature>
<proteinExistence type="predicted"/>
<keyword evidence="3" id="KW-1185">Reference proteome</keyword>
<reference evidence="2" key="1">
    <citation type="submission" date="2022-02" db="EMBL/GenBank/DDBJ databases">
        <authorList>
            <person name="Henning P.M."/>
            <person name="McCubbin A.G."/>
            <person name="Shore J.S."/>
        </authorList>
    </citation>
    <scope>NUCLEOTIDE SEQUENCE</scope>
    <source>
        <strain evidence="2">F60SS</strain>
        <tissue evidence="2">Leaves</tissue>
    </source>
</reference>
<dbReference type="Proteomes" id="UP001141552">
    <property type="component" value="Unassembled WGS sequence"/>
</dbReference>
<protein>
    <recommendedName>
        <fullName evidence="4">Tudor domain-containing protein</fullName>
    </recommendedName>
</protein>
<dbReference type="PANTHER" id="PTHR47650:SF2">
    <property type="entry name" value="ZINC FINGER CCCH DOMAIN-CONTAINING PROTEIN 22"/>
    <property type="match status" value="1"/>
</dbReference>
<comment type="caution">
    <text evidence="2">The sequence shown here is derived from an EMBL/GenBank/DDBJ whole genome shotgun (WGS) entry which is preliminary data.</text>
</comment>